<organism evidence="1 2">
    <name type="scientific">Candidatus Kerfeldbacteria bacterium RIFCSPHIGHO2_12_FULL_48_17</name>
    <dbReference type="NCBI Taxonomy" id="1798542"/>
    <lineage>
        <taxon>Bacteria</taxon>
        <taxon>Candidatus Kerfeldiibacteriota</taxon>
    </lineage>
</organism>
<reference evidence="1 2" key="1">
    <citation type="journal article" date="2016" name="Nat. Commun.">
        <title>Thousands of microbial genomes shed light on interconnected biogeochemical processes in an aquifer system.</title>
        <authorList>
            <person name="Anantharaman K."/>
            <person name="Brown C.T."/>
            <person name="Hug L.A."/>
            <person name="Sharon I."/>
            <person name="Castelle C.J."/>
            <person name="Probst A.J."/>
            <person name="Thomas B.C."/>
            <person name="Singh A."/>
            <person name="Wilkins M.J."/>
            <person name="Karaoz U."/>
            <person name="Brodie E.L."/>
            <person name="Williams K.H."/>
            <person name="Hubbard S.S."/>
            <person name="Banfield J.F."/>
        </authorList>
    </citation>
    <scope>NUCLEOTIDE SEQUENCE [LARGE SCALE GENOMIC DNA]</scope>
</reference>
<accession>A0A1G2AYX1</accession>
<dbReference type="EMBL" id="MHKD01000042">
    <property type="protein sequence ID" value="OGY81659.1"/>
    <property type="molecule type" value="Genomic_DNA"/>
</dbReference>
<protein>
    <submittedName>
        <fullName evidence="1">Uncharacterized protein</fullName>
    </submittedName>
</protein>
<name>A0A1G2AYX1_9BACT</name>
<comment type="caution">
    <text evidence="1">The sequence shown here is derived from an EMBL/GenBank/DDBJ whole genome shotgun (WGS) entry which is preliminary data.</text>
</comment>
<sequence>MKKVKIILQQDVNYLLSRYEKKGELKSEFKNITIPKGFSYSENCIITPFVDEPDRATMCLVNHCANCNCEVIKQIEVGKWRPCITHGLRDVRIVKKFLNETLSVEEKIIDSRWEDWKPYYSKASDVIIEEPVNFAEK</sequence>
<gene>
    <name evidence="1" type="ORF">A3F54_01180</name>
</gene>
<dbReference type="Proteomes" id="UP000176952">
    <property type="component" value="Unassembled WGS sequence"/>
</dbReference>
<evidence type="ECO:0000313" key="2">
    <source>
        <dbReference type="Proteomes" id="UP000176952"/>
    </source>
</evidence>
<dbReference type="STRING" id="1798542.A3F54_01180"/>
<dbReference type="AlphaFoldDB" id="A0A1G2AYX1"/>
<proteinExistence type="predicted"/>
<evidence type="ECO:0000313" key="1">
    <source>
        <dbReference type="EMBL" id="OGY81659.1"/>
    </source>
</evidence>